<keyword evidence="9" id="KW-0460">Magnesium</keyword>
<dbReference type="NCBIfam" id="TIGR01494">
    <property type="entry name" value="ATPase_P-type"/>
    <property type="match status" value="3"/>
</dbReference>
<feature type="transmembrane region" description="Helical" evidence="15">
    <location>
        <begin position="827"/>
        <end position="849"/>
    </location>
</feature>
<comment type="function">
    <text evidence="15">Catalyzes the hydrolysis of ATP coupled with the transport of calcium.</text>
</comment>
<dbReference type="SUPFAM" id="SSF81665">
    <property type="entry name" value="Calcium ATPase, transmembrane domain M"/>
    <property type="match status" value="1"/>
</dbReference>
<dbReference type="Gene3D" id="3.40.50.1000">
    <property type="entry name" value="HAD superfamily/HAD-like"/>
    <property type="match status" value="1"/>
</dbReference>
<dbReference type="SFLD" id="SFLDG00002">
    <property type="entry name" value="C1.7:_P-type_atpase_like"/>
    <property type="match status" value="1"/>
</dbReference>
<evidence type="ECO:0000256" key="5">
    <source>
        <dbReference type="ARBA" id="ARBA00022723"/>
    </source>
</evidence>
<keyword evidence="4 15" id="KW-0812">Transmembrane</keyword>
<comment type="catalytic activity">
    <reaction evidence="15">
        <text>Ca(2+)(in) + ATP + H2O = Ca(2+)(out) + ADP + phosphate + H(+)</text>
        <dbReference type="Rhea" id="RHEA:18105"/>
        <dbReference type="ChEBI" id="CHEBI:15377"/>
        <dbReference type="ChEBI" id="CHEBI:15378"/>
        <dbReference type="ChEBI" id="CHEBI:29108"/>
        <dbReference type="ChEBI" id="CHEBI:30616"/>
        <dbReference type="ChEBI" id="CHEBI:43474"/>
        <dbReference type="ChEBI" id="CHEBI:456216"/>
        <dbReference type="EC" id="7.2.2.10"/>
    </reaction>
</comment>
<evidence type="ECO:0000256" key="14">
    <source>
        <dbReference type="ARBA" id="ARBA00038148"/>
    </source>
</evidence>
<dbReference type="SUPFAM" id="SSF81660">
    <property type="entry name" value="Metal cation-transporting ATPase, ATP-binding domain N"/>
    <property type="match status" value="1"/>
</dbReference>
<reference evidence="17" key="1">
    <citation type="submission" date="2023-01" db="EMBL/GenBank/DDBJ databases">
        <authorList>
            <person name="Van Ghelder C."/>
            <person name="Rancurel C."/>
        </authorList>
    </citation>
    <scope>NUCLEOTIDE SEQUENCE</scope>
    <source>
        <strain evidence="17">CNCM I-4278</strain>
    </source>
</reference>
<keyword evidence="12 15" id="KW-0406">Ion transport</keyword>
<feature type="transmembrane region" description="Helical" evidence="15">
    <location>
        <begin position="61"/>
        <end position="78"/>
    </location>
</feature>
<feature type="transmembrane region" description="Helical" evidence="15">
    <location>
        <begin position="927"/>
        <end position="946"/>
    </location>
</feature>
<dbReference type="Gene3D" id="3.40.1110.10">
    <property type="entry name" value="Calcium-transporting ATPase, cytoplasmic domain N"/>
    <property type="match status" value="1"/>
</dbReference>
<feature type="transmembrane region" description="Helical" evidence="15">
    <location>
        <begin position="84"/>
        <end position="103"/>
    </location>
</feature>
<dbReference type="EC" id="7.2.2.10" evidence="15"/>
<dbReference type="Gene3D" id="1.20.1110.10">
    <property type="entry name" value="Calcium-transporting ATPase, transmembrane domain"/>
    <property type="match status" value="1"/>
</dbReference>
<dbReference type="InterPro" id="IPR004014">
    <property type="entry name" value="ATPase_P-typ_cation-transptr_N"/>
</dbReference>
<feature type="transmembrane region" description="Helical" evidence="15">
    <location>
        <begin position="257"/>
        <end position="276"/>
    </location>
</feature>
<feature type="domain" description="Cation-transporting P-type ATPase N-terminal" evidence="16">
    <location>
        <begin position="3"/>
        <end position="77"/>
    </location>
</feature>
<proteinExistence type="inferred from homology"/>
<dbReference type="InterPro" id="IPR018303">
    <property type="entry name" value="ATPase_P-typ_P_site"/>
</dbReference>
<dbReference type="FunFam" id="1.20.1110.10:FF:000037">
    <property type="entry name" value="Calcium-transporting ATPase, putative"/>
    <property type="match status" value="1"/>
</dbReference>
<comment type="caution">
    <text evidence="17">The sequence shown here is derived from an EMBL/GenBank/DDBJ whole genome shotgun (WGS) entry which is preliminary data.</text>
</comment>
<evidence type="ECO:0000256" key="7">
    <source>
        <dbReference type="ARBA" id="ARBA00022837"/>
    </source>
</evidence>
<dbReference type="Pfam" id="PF08282">
    <property type="entry name" value="Hydrolase_3"/>
    <property type="match status" value="1"/>
</dbReference>
<evidence type="ECO:0000256" key="4">
    <source>
        <dbReference type="ARBA" id="ARBA00022692"/>
    </source>
</evidence>
<evidence type="ECO:0000256" key="3">
    <source>
        <dbReference type="ARBA" id="ARBA00022568"/>
    </source>
</evidence>
<dbReference type="FunFam" id="1.20.1110.10:FF:000027">
    <property type="entry name" value="Calcium-transporting ATPase, putative"/>
    <property type="match status" value="1"/>
</dbReference>
<keyword evidence="5" id="KW-0479">Metal-binding</keyword>
<evidence type="ECO:0000256" key="9">
    <source>
        <dbReference type="ARBA" id="ARBA00022842"/>
    </source>
</evidence>
<dbReference type="OrthoDB" id="3352408at2759"/>
<evidence type="ECO:0000256" key="6">
    <source>
        <dbReference type="ARBA" id="ARBA00022741"/>
    </source>
</evidence>
<dbReference type="CDD" id="cd02083">
    <property type="entry name" value="P-type_ATPase_SERCA"/>
    <property type="match status" value="1"/>
</dbReference>
<keyword evidence="7 15" id="KW-0106">Calcium</keyword>
<accession>A0A9W4UU39</accession>
<keyword evidence="6 15" id="KW-0547">Nucleotide-binding</keyword>
<keyword evidence="18" id="KW-1185">Reference proteome</keyword>
<dbReference type="GO" id="GO:0046872">
    <property type="term" value="F:metal ion binding"/>
    <property type="evidence" value="ECO:0007669"/>
    <property type="project" value="UniProtKB-KW"/>
</dbReference>
<comment type="similarity">
    <text evidence="14 15">Belongs to the cation transport ATPase (P-type) (TC 3.A.3) family.</text>
</comment>
<dbReference type="SUPFAM" id="SSF81653">
    <property type="entry name" value="Calcium ATPase, transduction domain A"/>
    <property type="match status" value="1"/>
</dbReference>
<dbReference type="InterPro" id="IPR023298">
    <property type="entry name" value="ATPase_P-typ_TM_dom_sf"/>
</dbReference>
<dbReference type="InterPro" id="IPR044492">
    <property type="entry name" value="P_typ_ATPase_HD_dom"/>
</dbReference>
<evidence type="ECO:0000256" key="11">
    <source>
        <dbReference type="ARBA" id="ARBA00022989"/>
    </source>
</evidence>
<evidence type="ECO:0000256" key="10">
    <source>
        <dbReference type="ARBA" id="ARBA00022967"/>
    </source>
</evidence>
<evidence type="ECO:0000256" key="1">
    <source>
        <dbReference type="ARBA" id="ARBA00004141"/>
    </source>
</evidence>
<organism evidence="17 18">
    <name type="scientific">Periconia digitata</name>
    <dbReference type="NCBI Taxonomy" id="1303443"/>
    <lineage>
        <taxon>Eukaryota</taxon>
        <taxon>Fungi</taxon>
        <taxon>Dikarya</taxon>
        <taxon>Ascomycota</taxon>
        <taxon>Pezizomycotina</taxon>
        <taxon>Dothideomycetes</taxon>
        <taxon>Pleosporomycetidae</taxon>
        <taxon>Pleosporales</taxon>
        <taxon>Massarineae</taxon>
        <taxon>Periconiaceae</taxon>
        <taxon>Periconia</taxon>
    </lineage>
</organism>
<dbReference type="EMBL" id="CAOQHR010000012">
    <property type="protein sequence ID" value="CAI6341874.1"/>
    <property type="molecule type" value="Genomic_DNA"/>
</dbReference>
<dbReference type="SMART" id="SM00831">
    <property type="entry name" value="Cation_ATPase_N"/>
    <property type="match status" value="1"/>
</dbReference>
<comment type="subcellular location">
    <subcellularLocation>
        <location evidence="1 15">Membrane</location>
        <topology evidence="1 15">Multi-pass membrane protein</topology>
    </subcellularLocation>
</comment>
<evidence type="ECO:0000256" key="15">
    <source>
        <dbReference type="RuleBase" id="RU361146"/>
    </source>
</evidence>
<sequence>MENAYNKTPSEVLNEFGVTEAKGLSQQQVESSRKKHGSNALAEEPPTPIWQLILEQFKDQLVIILLASAAVSFVLALFEGGDDWTAFVDPAVILTILILNAVVGVSQETSAEKAIAALQEYSANEAKVIRDGTVKRIKAEQLVPGDIVSVAIGDRIPADCRILTIQSNSFNIDQSILTGESESVSKDTKPVKDANAVKQDQINMLFSGTTVVTGHATAVVALTGANTAIGDIHDSITSQISQPTPLKQKLDDFGDSLAKVITVICVLVWLINIRNFNDPSHGSFAKGAIYYLKIAVSLGVAAIPEGLAVVITTCLALGTRKMAARNAVVRSLPSVETLGSCSVICSDKTGTLTTNQMSVNKIVFVAEDGKSLDEFDVEGTSFAPEGQVSFNGQARENLAASSATIKQICEVTALCNDSYLSIDPKSGAHALIGEPTEGALRVLVEKVGTPDQSYNAKRSALAPADSLHYSSKYYENQYQRQATYEFSRDRKSMSVLVKSGNSQRLLVKGAPESVLDRCTSVVVGQNGKKVQLTKHMQQILNQEIVDYAKAGLRILALATVDDIGSNPHLKSAKTSKDYIGLEQNMTLVGLVGMLDPPRPEVQASIAKCRSAGIRVIVITGDNQNTAETICRQIGVFGQDEDVTGKSFTGRQFDDLSEAEKMKAAKSASLFSRVEPSHKQKLVDLLQQAGEVVAMTGDGVNDAPALKKADIGVAMGSGTDVAKLAADMVLVDDNFATIEGAVEEGRSIYNNTQQFIRYLISSNIGEVVSIFLTAAAGMPEALIPVQLLWVNLVTDGLPATALSFNPADNDIMKRQPRKRDEALVDGWLFFRYMVIGTYVGAATVAGYAWWFMFYSEGPQISFYQLRHFHRCSTQFPEIGCQMFSNDSAKAASTVSLSILVVIEMLNAMNALSSSESLLTLPLWKNMMLVYAICLSMALHFVLLYVPFLQGLFSVVPLNWDEWQAVLVISAPIIFVDEALKSAERKYFMKKTFNRQPVGESNGKSVRPKKE</sequence>
<keyword evidence="10" id="KW-1278">Translocase</keyword>
<feature type="transmembrane region" description="Helical" evidence="15">
    <location>
        <begin position="288"/>
        <end position="317"/>
    </location>
</feature>
<feature type="transmembrane region" description="Helical" evidence="15">
    <location>
        <begin position="787"/>
        <end position="806"/>
    </location>
</feature>
<dbReference type="InterPro" id="IPR036412">
    <property type="entry name" value="HAD-like_sf"/>
</dbReference>
<dbReference type="Pfam" id="PF13246">
    <property type="entry name" value="Cation_ATPase"/>
    <property type="match status" value="1"/>
</dbReference>
<dbReference type="FunFam" id="3.40.50.1000:FF:000005">
    <property type="entry name" value="Calcium-transporting ATPase 1"/>
    <property type="match status" value="1"/>
</dbReference>
<dbReference type="SFLD" id="SFLDS00003">
    <property type="entry name" value="Haloacid_Dehalogenase"/>
    <property type="match status" value="1"/>
</dbReference>
<dbReference type="PRINTS" id="PR00119">
    <property type="entry name" value="CATATPASE"/>
</dbReference>
<dbReference type="FunFam" id="2.70.150.10:FF:000014">
    <property type="entry name" value="Calcium-transporting ATPase, putative"/>
    <property type="match status" value="1"/>
</dbReference>
<dbReference type="SUPFAM" id="SSF56784">
    <property type="entry name" value="HAD-like"/>
    <property type="match status" value="1"/>
</dbReference>
<keyword evidence="8 15" id="KW-0067">ATP-binding</keyword>
<dbReference type="NCBIfam" id="TIGR01116">
    <property type="entry name" value="ATPase-IIA1_Ca"/>
    <property type="match status" value="1"/>
</dbReference>
<evidence type="ECO:0000256" key="12">
    <source>
        <dbReference type="ARBA" id="ARBA00023065"/>
    </source>
</evidence>
<evidence type="ECO:0000259" key="16">
    <source>
        <dbReference type="SMART" id="SM00831"/>
    </source>
</evidence>
<dbReference type="Pfam" id="PF00690">
    <property type="entry name" value="Cation_ATPase_N"/>
    <property type="match status" value="1"/>
</dbReference>
<protein>
    <recommendedName>
        <fullName evidence="15">Calcium-transporting ATPase</fullName>
        <ecNumber evidence="15">7.2.2.10</ecNumber>
    </recommendedName>
</protein>
<keyword evidence="3 15" id="KW-0109">Calcium transport</keyword>
<keyword evidence="11 15" id="KW-1133">Transmembrane helix</keyword>
<dbReference type="InterPro" id="IPR059000">
    <property type="entry name" value="ATPase_P-type_domA"/>
</dbReference>
<dbReference type="SFLD" id="SFLDF00027">
    <property type="entry name" value="p-type_atpase"/>
    <property type="match status" value="1"/>
</dbReference>
<comment type="caution">
    <text evidence="15">Lacks conserved residue(s) required for the propagation of feature annotation.</text>
</comment>
<dbReference type="InterPro" id="IPR023299">
    <property type="entry name" value="ATPase_P-typ_cyto_dom_N"/>
</dbReference>
<name>A0A9W4UU39_9PLEO</name>
<dbReference type="FunFam" id="3.40.1110.10:FF:000021">
    <property type="entry name" value="calcium-transporting ATPase, endoplasmic reticulum-type"/>
    <property type="match status" value="1"/>
</dbReference>
<dbReference type="GO" id="GO:0005524">
    <property type="term" value="F:ATP binding"/>
    <property type="evidence" value="ECO:0007669"/>
    <property type="project" value="UniProtKB-KW"/>
</dbReference>
<dbReference type="Proteomes" id="UP001152607">
    <property type="component" value="Unassembled WGS sequence"/>
</dbReference>
<dbReference type="PANTHER" id="PTHR42861">
    <property type="entry name" value="CALCIUM-TRANSPORTING ATPASE"/>
    <property type="match status" value="1"/>
</dbReference>
<evidence type="ECO:0000313" key="18">
    <source>
        <dbReference type="Proteomes" id="UP001152607"/>
    </source>
</evidence>
<evidence type="ECO:0000256" key="8">
    <source>
        <dbReference type="ARBA" id="ARBA00022840"/>
    </source>
</evidence>
<gene>
    <name evidence="17" type="ORF">PDIGIT_LOCUS15074</name>
</gene>
<dbReference type="PROSITE" id="PS00154">
    <property type="entry name" value="ATPASE_E1_E2"/>
    <property type="match status" value="1"/>
</dbReference>
<dbReference type="AlphaFoldDB" id="A0A9W4UU39"/>
<dbReference type="Gene3D" id="2.70.150.10">
    <property type="entry name" value="Calcium-transporting ATPase, cytoplasmic transduction domain A"/>
    <property type="match status" value="1"/>
</dbReference>
<dbReference type="InterPro" id="IPR005782">
    <property type="entry name" value="P-type_ATPase_IIA"/>
</dbReference>
<dbReference type="InterPro" id="IPR023214">
    <property type="entry name" value="HAD_sf"/>
</dbReference>
<dbReference type="GO" id="GO:0016887">
    <property type="term" value="F:ATP hydrolysis activity"/>
    <property type="evidence" value="ECO:0007669"/>
    <property type="project" value="InterPro"/>
</dbReference>
<dbReference type="Pfam" id="PF00689">
    <property type="entry name" value="Cation_ATPase_C"/>
    <property type="match status" value="1"/>
</dbReference>
<keyword evidence="2 15" id="KW-0813">Transport</keyword>
<evidence type="ECO:0000313" key="17">
    <source>
        <dbReference type="EMBL" id="CAI6341874.1"/>
    </source>
</evidence>
<dbReference type="InterPro" id="IPR001757">
    <property type="entry name" value="P_typ_ATPase"/>
</dbReference>
<evidence type="ECO:0000256" key="13">
    <source>
        <dbReference type="ARBA" id="ARBA00023136"/>
    </source>
</evidence>
<dbReference type="InterPro" id="IPR006068">
    <property type="entry name" value="ATPase_P-typ_cation-transptr_C"/>
</dbReference>
<keyword evidence="13 15" id="KW-0472">Membrane</keyword>
<dbReference type="InterPro" id="IPR008250">
    <property type="entry name" value="ATPase_P-typ_transduc_dom_A_sf"/>
</dbReference>
<dbReference type="GO" id="GO:0005388">
    <property type="term" value="F:P-type calcium transporter activity"/>
    <property type="evidence" value="ECO:0007669"/>
    <property type="project" value="UniProtKB-EC"/>
</dbReference>
<dbReference type="GO" id="GO:0016020">
    <property type="term" value="C:membrane"/>
    <property type="evidence" value="ECO:0007669"/>
    <property type="project" value="UniProtKB-SubCell"/>
</dbReference>
<dbReference type="Pfam" id="PF00122">
    <property type="entry name" value="E1-E2_ATPase"/>
    <property type="match status" value="1"/>
</dbReference>
<evidence type="ECO:0000256" key="2">
    <source>
        <dbReference type="ARBA" id="ARBA00022448"/>
    </source>
</evidence>